<evidence type="ECO:0000256" key="5">
    <source>
        <dbReference type="ARBA" id="ARBA00023284"/>
    </source>
</evidence>
<dbReference type="GO" id="GO:0008379">
    <property type="term" value="F:thioredoxin peroxidase activity"/>
    <property type="evidence" value="ECO:0007669"/>
    <property type="project" value="InterPro"/>
</dbReference>
<dbReference type="InterPro" id="IPR002065">
    <property type="entry name" value="TPX"/>
</dbReference>
<dbReference type="Pfam" id="PF08534">
    <property type="entry name" value="Redoxin"/>
    <property type="match status" value="1"/>
</dbReference>
<dbReference type="EMBL" id="UGSZ01000001">
    <property type="protein sequence ID" value="SUB57906.1"/>
    <property type="molecule type" value="Genomic_DNA"/>
</dbReference>
<dbReference type="PROSITE" id="PS01265">
    <property type="entry name" value="TPX"/>
    <property type="match status" value="1"/>
</dbReference>
<evidence type="ECO:0000256" key="3">
    <source>
        <dbReference type="ARBA" id="ARBA00023002"/>
    </source>
</evidence>
<dbReference type="PROSITE" id="PS51352">
    <property type="entry name" value="THIOREDOXIN_2"/>
    <property type="match status" value="1"/>
</dbReference>
<dbReference type="InterPro" id="IPR013766">
    <property type="entry name" value="Thioredoxin_domain"/>
</dbReference>
<accession>A0A379C8D2</accession>
<dbReference type="NCBIfam" id="NF001808">
    <property type="entry name" value="PRK00522.1"/>
    <property type="match status" value="1"/>
</dbReference>
<dbReference type="InterPro" id="IPR050455">
    <property type="entry name" value="Tpx_Peroxidase_subfamily"/>
</dbReference>
<dbReference type="OrthoDB" id="9781543at2"/>
<sequence>MQVTFGGKKLNLYGQVVKVSDKAPDFKAVNNDLSSFDSKENQGKVVVYSVVPSIDTGVCSLQARTFNEEAEKLGDDVIVITVSCDLPFAQKRFCAQEGIKNSISISDYKDHDFGKKYGFLIEDLALLSRGVVIVDKNGKIAYTEYVKEVSNEVNFEAALDAVKALI</sequence>
<dbReference type="AlphaFoldDB" id="A0A379C8D2"/>
<keyword evidence="3 7" id="KW-0560">Oxidoreductase</keyword>
<dbReference type="InterPro" id="IPR018219">
    <property type="entry name" value="Tpx_CS"/>
</dbReference>
<evidence type="ECO:0000313" key="7">
    <source>
        <dbReference type="EMBL" id="SUB57906.1"/>
    </source>
</evidence>
<dbReference type="PANTHER" id="PTHR43110">
    <property type="entry name" value="THIOL PEROXIDASE"/>
    <property type="match status" value="1"/>
</dbReference>
<dbReference type="CDD" id="cd03014">
    <property type="entry name" value="PRX_Atyp2cys"/>
    <property type="match status" value="1"/>
</dbReference>
<dbReference type="EC" id="1.11.1.-" evidence="7"/>
<gene>
    <name evidence="7" type="primary">tpx</name>
    <name evidence="7" type="ORF">NCTC13149_01767</name>
</gene>
<evidence type="ECO:0000259" key="6">
    <source>
        <dbReference type="PROSITE" id="PS51352"/>
    </source>
</evidence>
<evidence type="ECO:0000256" key="1">
    <source>
        <dbReference type="ARBA" id="ARBA00022559"/>
    </source>
</evidence>
<feature type="domain" description="Thioredoxin" evidence="6">
    <location>
        <begin position="17"/>
        <end position="166"/>
    </location>
</feature>
<proteinExistence type="predicted"/>
<dbReference type="PANTHER" id="PTHR43110:SF1">
    <property type="entry name" value="THIOL PEROXIDASE"/>
    <property type="match status" value="1"/>
</dbReference>
<evidence type="ECO:0000256" key="4">
    <source>
        <dbReference type="ARBA" id="ARBA00023157"/>
    </source>
</evidence>
<dbReference type="Gene3D" id="3.40.30.10">
    <property type="entry name" value="Glutaredoxin"/>
    <property type="match status" value="1"/>
</dbReference>
<dbReference type="InterPro" id="IPR036249">
    <property type="entry name" value="Thioredoxin-like_sf"/>
</dbReference>
<reference evidence="7 8" key="1">
    <citation type="submission" date="2018-06" db="EMBL/GenBank/DDBJ databases">
        <authorList>
            <consortium name="Pathogen Informatics"/>
            <person name="Doyle S."/>
        </authorList>
    </citation>
    <scope>NUCLEOTIDE SEQUENCE [LARGE SCALE GENOMIC DNA]</scope>
    <source>
        <strain evidence="7 8">NCTC13149</strain>
    </source>
</reference>
<organism evidence="7 8">
    <name type="scientific">Peptoniphilus lacrimalis</name>
    <dbReference type="NCBI Taxonomy" id="33031"/>
    <lineage>
        <taxon>Bacteria</taxon>
        <taxon>Bacillati</taxon>
        <taxon>Bacillota</taxon>
        <taxon>Tissierellia</taxon>
        <taxon>Tissierellales</taxon>
        <taxon>Peptoniphilaceae</taxon>
        <taxon>Peptoniphilus</taxon>
    </lineage>
</organism>
<keyword evidence="5" id="KW-0676">Redox-active center</keyword>
<dbReference type="RefSeq" id="WP_019034105.1">
    <property type="nucleotide sequence ID" value="NZ_UGSZ01000001.1"/>
</dbReference>
<evidence type="ECO:0000256" key="2">
    <source>
        <dbReference type="ARBA" id="ARBA00022862"/>
    </source>
</evidence>
<keyword evidence="2" id="KW-0049">Antioxidant</keyword>
<dbReference type="SUPFAM" id="SSF52833">
    <property type="entry name" value="Thioredoxin-like"/>
    <property type="match status" value="1"/>
</dbReference>
<dbReference type="Proteomes" id="UP000255517">
    <property type="component" value="Unassembled WGS sequence"/>
</dbReference>
<protein>
    <submittedName>
        <fullName evidence="7">Probable thiol peroxidase</fullName>
        <ecNumber evidence="7">1.11.1.-</ecNumber>
    </submittedName>
</protein>
<name>A0A379C8D2_9FIRM</name>
<keyword evidence="4" id="KW-1015">Disulfide bond</keyword>
<evidence type="ECO:0000313" key="8">
    <source>
        <dbReference type="Proteomes" id="UP000255517"/>
    </source>
</evidence>
<keyword evidence="1 7" id="KW-0575">Peroxidase</keyword>
<dbReference type="InterPro" id="IPR013740">
    <property type="entry name" value="Redoxin"/>
</dbReference>
<dbReference type="STRING" id="1122949.GCA_000378725_00010"/>